<feature type="compositionally biased region" description="Pro residues" evidence="1">
    <location>
        <begin position="167"/>
        <end position="176"/>
    </location>
</feature>
<feature type="compositionally biased region" description="Acidic residues" evidence="1">
    <location>
        <begin position="114"/>
        <end position="125"/>
    </location>
</feature>
<gene>
    <name evidence="2" type="ORF">ACFSUT_01125</name>
</gene>
<feature type="compositionally biased region" description="Polar residues" evidence="1">
    <location>
        <begin position="137"/>
        <end position="146"/>
    </location>
</feature>
<evidence type="ECO:0000313" key="2">
    <source>
        <dbReference type="EMBL" id="MFD2478858.1"/>
    </source>
</evidence>
<organism evidence="2 3">
    <name type="scientific">Amycolatopsis albidoflavus</name>
    <dbReference type="NCBI Taxonomy" id="102226"/>
    <lineage>
        <taxon>Bacteria</taxon>
        <taxon>Bacillati</taxon>
        <taxon>Actinomycetota</taxon>
        <taxon>Actinomycetes</taxon>
        <taxon>Pseudonocardiales</taxon>
        <taxon>Pseudonocardiaceae</taxon>
        <taxon>Amycolatopsis</taxon>
    </lineage>
</organism>
<accession>A0ABW5HPW7</accession>
<protein>
    <submittedName>
        <fullName evidence="2">Uncharacterized protein</fullName>
    </submittedName>
</protein>
<proteinExistence type="predicted"/>
<name>A0ABW5HPW7_9PSEU</name>
<reference evidence="3" key="1">
    <citation type="journal article" date="2019" name="Int. J. Syst. Evol. Microbiol.">
        <title>The Global Catalogue of Microorganisms (GCM) 10K type strain sequencing project: providing services to taxonomists for standard genome sequencing and annotation.</title>
        <authorList>
            <consortium name="The Broad Institute Genomics Platform"/>
            <consortium name="The Broad Institute Genome Sequencing Center for Infectious Disease"/>
            <person name="Wu L."/>
            <person name="Ma J."/>
        </authorList>
    </citation>
    <scope>NUCLEOTIDE SEQUENCE [LARGE SCALE GENOMIC DNA]</scope>
    <source>
        <strain evidence="3">CGMCC 4.7638</strain>
    </source>
</reference>
<comment type="caution">
    <text evidence="2">The sequence shown here is derived from an EMBL/GenBank/DDBJ whole genome shotgun (WGS) entry which is preliminary data.</text>
</comment>
<dbReference type="RefSeq" id="WP_344268096.1">
    <property type="nucleotide sequence ID" value="NZ_BAAAHV010000005.1"/>
</dbReference>
<evidence type="ECO:0000313" key="3">
    <source>
        <dbReference type="Proteomes" id="UP001597542"/>
    </source>
</evidence>
<sequence length="270" mass="29203">MSQPATADDSWKTPELREAEAALDRTVRKSQQLLKDLEKIKLRPLPKTDTPERIEAIKKAASRPDAPAQLRLIKRKVDAGEFSWEDVAAGRAFADPEVRALADEKLSEAKDILEELEEGQTPEEILEARTGGAGNPLSDTGRTTYPDTPDKPAEFSAADPLASSGRPQPPPPPAPGPAEYSNENPLADRTPPPPPAPSPEKEEPPAPPAPPAPPRHRAPEPEPEDDFADPLADRGDRPKRAAPQPPPSSGRRRRQDSGDDDDYFGGSFLG</sequence>
<dbReference type="EMBL" id="JBHUKQ010000001">
    <property type="protein sequence ID" value="MFD2478858.1"/>
    <property type="molecule type" value="Genomic_DNA"/>
</dbReference>
<keyword evidence="3" id="KW-1185">Reference proteome</keyword>
<feature type="region of interest" description="Disordered" evidence="1">
    <location>
        <begin position="111"/>
        <end position="270"/>
    </location>
</feature>
<dbReference type="Proteomes" id="UP001597542">
    <property type="component" value="Unassembled WGS sequence"/>
</dbReference>
<evidence type="ECO:0000256" key="1">
    <source>
        <dbReference type="SAM" id="MobiDB-lite"/>
    </source>
</evidence>